<dbReference type="EMBL" id="BMAV01002065">
    <property type="protein sequence ID" value="GFY40725.1"/>
    <property type="molecule type" value="Genomic_DNA"/>
</dbReference>
<organism evidence="1 3">
    <name type="scientific">Trichonephila inaurata madagascariensis</name>
    <dbReference type="NCBI Taxonomy" id="2747483"/>
    <lineage>
        <taxon>Eukaryota</taxon>
        <taxon>Metazoa</taxon>
        <taxon>Ecdysozoa</taxon>
        <taxon>Arthropoda</taxon>
        <taxon>Chelicerata</taxon>
        <taxon>Arachnida</taxon>
        <taxon>Araneae</taxon>
        <taxon>Araneomorphae</taxon>
        <taxon>Entelegynae</taxon>
        <taxon>Araneoidea</taxon>
        <taxon>Nephilidae</taxon>
        <taxon>Trichonephila</taxon>
        <taxon>Trichonephila inaurata</taxon>
    </lineage>
</organism>
<evidence type="ECO:0000313" key="1">
    <source>
        <dbReference type="EMBL" id="GFY39057.1"/>
    </source>
</evidence>
<evidence type="ECO:0000313" key="3">
    <source>
        <dbReference type="Proteomes" id="UP000886998"/>
    </source>
</evidence>
<sequence>MKKEVTRACAKLYPDSSGKTWPNLEISVKWYSNEVLTKVHVIHAYHSTSAFLFFKGIECEQGYFGVDIFLMNPSCSDRTGFSCSSGSIQTTLKDRSAHVPAEWTDRFNALSPQIS</sequence>
<gene>
    <name evidence="2" type="ORF">TNIN_119131</name>
    <name evidence="1" type="ORF">TNIN_276791</name>
</gene>
<dbReference type="Proteomes" id="UP000886998">
    <property type="component" value="Unassembled WGS sequence"/>
</dbReference>
<keyword evidence="3" id="KW-1185">Reference proteome</keyword>
<dbReference type="AlphaFoldDB" id="A0A8X6WR55"/>
<proteinExistence type="predicted"/>
<dbReference type="EMBL" id="BMAV01001185">
    <property type="protein sequence ID" value="GFY39057.1"/>
    <property type="molecule type" value="Genomic_DNA"/>
</dbReference>
<protein>
    <submittedName>
        <fullName evidence="1">Uncharacterized protein</fullName>
    </submittedName>
</protein>
<reference evidence="1" key="1">
    <citation type="submission" date="2020-08" db="EMBL/GenBank/DDBJ databases">
        <title>Multicomponent nature underlies the extraordinary mechanical properties of spider dragline silk.</title>
        <authorList>
            <person name="Kono N."/>
            <person name="Nakamura H."/>
            <person name="Mori M."/>
            <person name="Yoshida Y."/>
            <person name="Ohtoshi R."/>
            <person name="Malay A.D."/>
            <person name="Moran D.A.P."/>
            <person name="Tomita M."/>
            <person name="Numata K."/>
            <person name="Arakawa K."/>
        </authorList>
    </citation>
    <scope>NUCLEOTIDE SEQUENCE</scope>
</reference>
<comment type="caution">
    <text evidence="1">The sequence shown here is derived from an EMBL/GenBank/DDBJ whole genome shotgun (WGS) entry which is preliminary data.</text>
</comment>
<name>A0A8X6WR55_9ARAC</name>
<accession>A0A8X6WR55</accession>
<evidence type="ECO:0000313" key="2">
    <source>
        <dbReference type="EMBL" id="GFY40725.1"/>
    </source>
</evidence>